<dbReference type="HOGENOM" id="CLU_1992163_0_0_1"/>
<dbReference type="AlphaFoldDB" id="A0A017SI79"/>
<feature type="transmembrane region" description="Helical" evidence="1">
    <location>
        <begin position="22"/>
        <end position="41"/>
    </location>
</feature>
<keyword evidence="1" id="KW-0472">Membrane</keyword>
<accession>A0A017SI79</accession>
<gene>
    <name evidence="2" type="ORF">EURHEDRAFT_357665</name>
</gene>
<keyword evidence="3" id="KW-1185">Reference proteome</keyword>
<dbReference type="EMBL" id="KK088418">
    <property type="protein sequence ID" value="EYE96638.1"/>
    <property type="molecule type" value="Genomic_DNA"/>
</dbReference>
<name>A0A017SI79_ASPRC</name>
<sequence>MVTCWSYSLLGSTGDSAPAERITALPAAPLALFFSFSLLFCWSRHFLLNSYDLHPTTLFFISSSFFSFSYSFHSSNSILSILRLSISFCSNSSFSRTLLLFLQISFRIFKRRCSPAVSSPHYFAF</sequence>
<evidence type="ECO:0000313" key="3">
    <source>
        <dbReference type="Proteomes" id="UP000019804"/>
    </source>
</evidence>
<keyword evidence="1" id="KW-1133">Transmembrane helix</keyword>
<dbReference type="Proteomes" id="UP000019804">
    <property type="component" value="Unassembled WGS sequence"/>
</dbReference>
<reference evidence="3" key="1">
    <citation type="journal article" date="2014" name="Nat. Commun.">
        <title>Genomic adaptations of the halophilic Dead Sea filamentous fungus Eurotium rubrum.</title>
        <authorList>
            <person name="Kis-Papo T."/>
            <person name="Weig A.R."/>
            <person name="Riley R."/>
            <person name="Persoh D."/>
            <person name="Salamov A."/>
            <person name="Sun H."/>
            <person name="Lipzen A."/>
            <person name="Wasser S.P."/>
            <person name="Rambold G."/>
            <person name="Grigoriev I.V."/>
            <person name="Nevo E."/>
        </authorList>
    </citation>
    <scope>NUCLEOTIDE SEQUENCE [LARGE SCALE GENOMIC DNA]</scope>
    <source>
        <strain evidence="3">CBS 135680</strain>
    </source>
</reference>
<proteinExistence type="predicted"/>
<organism evidence="2 3">
    <name type="scientific">Aspergillus ruber (strain CBS 135680)</name>
    <dbReference type="NCBI Taxonomy" id="1388766"/>
    <lineage>
        <taxon>Eukaryota</taxon>
        <taxon>Fungi</taxon>
        <taxon>Dikarya</taxon>
        <taxon>Ascomycota</taxon>
        <taxon>Pezizomycotina</taxon>
        <taxon>Eurotiomycetes</taxon>
        <taxon>Eurotiomycetidae</taxon>
        <taxon>Eurotiales</taxon>
        <taxon>Aspergillaceae</taxon>
        <taxon>Aspergillus</taxon>
        <taxon>Aspergillus subgen. Aspergillus</taxon>
    </lineage>
</organism>
<keyword evidence="1" id="KW-0812">Transmembrane</keyword>
<protein>
    <submittedName>
        <fullName evidence="2">Uncharacterized protein</fullName>
    </submittedName>
</protein>
<dbReference type="RefSeq" id="XP_040640326.1">
    <property type="nucleotide sequence ID" value="XM_040778469.1"/>
</dbReference>
<evidence type="ECO:0000256" key="1">
    <source>
        <dbReference type="SAM" id="Phobius"/>
    </source>
</evidence>
<dbReference type="GeneID" id="63693593"/>
<evidence type="ECO:0000313" key="2">
    <source>
        <dbReference type="EMBL" id="EYE96638.1"/>
    </source>
</evidence>